<feature type="transmembrane region" description="Helical" evidence="8">
    <location>
        <begin position="350"/>
        <end position="372"/>
    </location>
</feature>
<dbReference type="InterPro" id="IPR020846">
    <property type="entry name" value="MFS_dom"/>
</dbReference>
<dbReference type="InterPro" id="IPR050171">
    <property type="entry name" value="MFS_Transporters"/>
</dbReference>
<dbReference type="PROSITE" id="PS50850">
    <property type="entry name" value="MFS"/>
    <property type="match status" value="1"/>
</dbReference>
<evidence type="ECO:0000256" key="5">
    <source>
        <dbReference type="ARBA" id="ARBA00022856"/>
    </source>
</evidence>
<feature type="transmembrane region" description="Helical" evidence="8">
    <location>
        <begin position="59"/>
        <end position="79"/>
    </location>
</feature>
<dbReference type="SUPFAM" id="SSF103473">
    <property type="entry name" value="MFS general substrate transporter"/>
    <property type="match status" value="1"/>
</dbReference>
<feature type="transmembrane region" description="Helical" evidence="8">
    <location>
        <begin position="240"/>
        <end position="257"/>
    </location>
</feature>
<feature type="transmembrane region" description="Helical" evidence="8">
    <location>
        <begin position="318"/>
        <end position="338"/>
    </location>
</feature>
<dbReference type="AlphaFoldDB" id="A0A0U2WN80"/>
<dbReference type="InterPro" id="IPR036259">
    <property type="entry name" value="MFS_trans_sf"/>
</dbReference>
<evidence type="ECO:0000256" key="7">
    <source>
        <dbReference type="ARBA" id="ARBA00023136"/>
    </source>
</evidence>
<dbReference type="GO" id="GO:0015833">
    <property type="term" value="P:peptide transport"/>
    <property type="evidence" value="ECO:0007669"/>
    <property type="project" value="UniProtKB-KW"/>
</dbReference>
<keyword evidence="5" id="KW-0653">Protein transport</keyword>
<dbReference type="Gene3D" id="1.20.1250.20">
    <property type="entry name" value="MFS general substrate transporter like domains"/>
    <property type="match status" value="2"/>
</dbReference>
<evidence type="ECO:0000256" key="4">
    <source>
        <dbReference type="ARBA" id="ARBA00022692"/>
    </source>
</evidence>
<evidence type="ECO:0000256" key="3">
    <source>
        <dbReference type="ARBA" id="ARBA00022475"/>
    </source>
</evidence>
<evidence type="ECO:0000256" key="8">
    <source>
        <dbReference type="SAM" id="Phobius"/>
    </source>
</evidence>
<feature type="transmembrane region" description="Helical" evidence="8">
    <location>
        <begin position="384"/>
        <end position="407"/>
    </location>
</feature>
<protein>
    <submittedName>
        <fullName evidence="10">Proton-dependent oligopeptide transporter, POT family</fullName>
    </submittedName>
</protein>
<dbReference type="CDD" id="cd17346">
    <property type="entry name" value="MFS_DtpA_like"/>
    <property type="match status" value="1"/>
</dbReference>
<feature type="transmembrane region" description="Helical" evidence="8">
    <location>
        <begin position="32"/>
        <end position="53"/>
    </location>
</feature>
<dbReference type="OrthoDB" id="9772725at2"/>
<evidence type="ECO:0000259" key="9">
    <source>
        <dbReference type="PROSITE" id="PS50850"/>
    </source>
</evidence>
<keyword evidence="7 8" id="KW-0472">Membrane</keyword>
<feature type="transmembrane region" description="Helical" evidence="8">
    <location>
        <begin position="91"/>
        <end position="111"/>
    </location>
</feature>
<sequence length="475" mass="52213">MSLEKPVGTIFGHPKGLFLLFGTEMWERFSYYGMRAILVLYLVALTESGGMGWSNSDALSLYGTYTFLVYVTPLFGGWLADNVLGQRKSIIIGGLLMAAGQFTLGVPHEYIISNEMTFFYTGLALLIIGNGMFKPNISTMVGDLYKEGDHRRDGAFTIFYMGINLGAAIAPLIVGTIAEKFEWQYGFIAAGIGMLMSIILQVSLGNKYLGDIGIEPAVKQSNTKGQAKKESLTKIEFDRIKVIFIMSAFTIIFWAGFEQGGGLMNLFASEYTDRWIMNFEVPASWFQSVSAIFIVILAPSVASCWIKMDHKEPTSPVKFALALIFLAIGFLFMIGATMQQGGDITVKTSMMWLIMAYLFHTLGELCLSPIGLSMVTKLAPLRLASVMMGIWFFFTGMANYVAGYVGSFIGESTESANNAMVIFAGIAITATLSAVIIYLLSDRLVYWMHGAEGVHQPQKHEGSIIAQQGMSTERI</sequence>
<dbReference type="GO" id="GO:0005886">
    <property type="term" value="C:plasma membrane"/>
    <property type="evidence" value="ECO:0007669"/>
    <property type="project" value="UniProtKB-SubCell"/>
</dbReference>
<keyword evidence="3" id="KW-1003">Cell membrane</keyword>
<dbReference type="GO" id="GO:1904680">
    <property type="term" value="F:peptide transmembrane transporter activity"/>
    <property type="evidence" value="ECO:0007669"/>
    <property type="project" value="InterPro"/>
</dbReference>
<proteinExistence type="predicted"/>
<feature type="transmembrane region" description="Helical" evidence="8">
    <location>
        <begin position="419"/>
        <end position="440"/>
    </location>
</feature>
<evidence type="ECO:0000256" key="1">
    <source>
        <dbReference type="ARBA" id="ARBA00004651"/>
    </source>
</evidence>
<dbReference type="PATRIC" id="fig|1315283.4.peg.3399"/>
<feature type="transmembrane region" description="Helical" evidence="8">
    <location>
        <begin position="117"/>
        <end position="133"/>
    </location>
</feature>
<feature type="transmembrane region" description="Helical" evidence="8">
    <location>
        <begin position="154"/>
        <end position="177"/>
    </location>
</feature>
<evidence type="ECO:0000313" key="10">
    <source>
        <dbReference type="EMBL" id="ALS34810.1"/>
    </source>
</evidence>
<accession>A0A0U2WN80</accession>
<evidence type="ECO:0000313" key="11">
    <source>
        <dbReference type="Proteomes" id="UP000065261"/>
    </source>
</evidence>
<dbReference type="Pfam" id="PF00854">
    <property type="entry name" value="PTR2"/>
    <property type="match status" value="2"/>
</dbReference>
<feature type="domain" description="Major facilitator superfamily (MFS) profile" evidence="9">
    <location>
        <begin position="19"/>
        <end position="445"/>
    </location>
</feature>
<evidence type="ECO:0000256" key="2">
    <source>
        <dbReference type="ARBA" id="ARBA00022448"/>
    </source>
</evidence>
<keyword evidence="5" id="KW-0571">Peptide transport</keyword>
<feature type="transmembrane region" description="Helical" evidence="8">
    <location>
        <begin position="183"/>
        <end position="204"/>
    </location>
</feature>
<feature type="transmembrane region" description="Helical" evidence="8">
    <location>
        <begin position="285"/>
        <end position="306"/>
    </location>
</feature>
<dbReference type="EMBL" id="CP011035">
    <property type="protein sequence ID" value="ALS34810.1"/>
    <property type="molecule type" value="Genomic_DNA"/>
</dbReference>
<evidence type="ECO:0000256" key="6">
    <source>
        <dbReference type="ARBA" id="ARBA00022989"/>
    </source>
</evidence>
<dbReference type="PANTHER" id="PTHR23517">
    <property type="entry name" value="RESISTANCE PROTEIN MDTM, PUTATIVE-RELATED-RELATED"/>
    <property type="match status" value="1"/>
</dbReference>
<dbReference type="PANTHER" id="PTHR23517:SF15">
    <property type="entry name" value="PROTON-DEPENDENT OLIGOPEPTIDE FAMILY TRANSPORT PROTEIN"/>
    <property type="match status" value="1"/>
</dbReference>
<name>A0A0U2WN80_9GAMM</name>
<dbReference type="Proteomes" id="UP000065261">
    <property type="component" value="Chromosome II"/>
</dbReference>
<keyword evidence="4 8" id="KW-0812">Transmembrane</keyword>
<dbReference type="RefSeq" id="WP_058374834.1">
    <property type="nucleotide sequence ID" value="NZ_CP011035.1"/>
</dbReference>
<dbReference type="NCBIfam" id="TIGR00924">
    <property type="entry name" value="yjdL_sub1_fam"/>
    <property type="match status" value="2"/>
</dbReference>
<keyword evidence="2" id="KW-0813">Transport</keyword>
<keyword evidence="6 8" id="KW-1133">Transmembrane helix</keyword>
<dbReference type="KEGG" id="ptn:PTRA_b0305"/>
<reference evidence="10 11" key="1">
    <citation type="submission" date="2015-03" db="EMBL/GenBank/DDBJ databases">
        <authorList>
            <person name="Murphy D."/>
        </authorList>
    </citation>
    <scope>NUCLEOTIDE SEQUENCE [LARGE SCALE GENOMIC DNA]</scope>
    <source>
        <strain evidence="10 11">KMM 520</strain>
    </source>
</reference>
<dbReference type="InterPro" id="IPR005279">
    <property type="entry name" value="Dipep/tripep_permease"/>
</dbReference>
<organism evidence="10">
    <name type="scientific">Pseudoalteromonas translucida KMM 520</name>
    <dbReference type="NCBI Taxonomy" id="1315283"/>
    <lineage>
        <taxon>Bacteria</taxon>
        <taxon>Pseudomonadati</taxon>
        <taxon>Pseudomonadota</taxon>
        <taxon>Gammaproteobacteria</taxon>
        <taxon>Alteromonadales</taxon>
        <taxon>Pseudoalteromonadaceae</taxon>
        <taxon>Pseudoalteromonas</taxon>
    </lineage>
</organism>
<gene>
    <name evidence="10" type="ORF">PTRA_b0305</name>
</gene>
<dbReference type="InterPro" id="IPR000109">
    <property type="entry name" value="POT_fam"/>
</dbReference>
<comment type="subcellular location">
    <subcellularLocation>
        <location evidence="1">Cell membrane</location>
        <topology evidence="1">Multi-pass membrane protein</topology>
    </subcellularLocation>
</comment>